<evidence type="ECO:0000256" key="1">
    <source>
        <dbReference type="SAM" id="MobiDB-lite"/>
    </source>
</evidence>
<protein>
    <submittedName>
        <fullName evidence="2">Uncharacterized protein</fullName>
    </submittedName>
</protein>
<dbReference type="Proteomes" id="UP000287651">
    <property type="component" value="Unassembled WGS sequence"/>
</dbReference>
<organism evidence="2 3">
    <name type="scientific">Ensete ventricosum</name>
    <name type="common">Abyssinian banana</name>
    <name type="synonym">Musa ensete</name>
    <dbReference type="NCBI Taxonomy" id="4639"/>
    <lineage>
        <taxon>Eukaryota</taxon>
        <taxon>Viridiplantae</taxon>
        <taxon>Streptophyta</taxon>
        <taxon>Embryophyta</taxon>
        <taxon>Tracheophyta</taxon>
        <taxon>Spermatophyta</taxon>
        <taxon>Magnoliopsida</taxon>
        <taxon>Liliopsida</taxon>
        <taxon>Zingiberales</taxon>
        <taxon>Musaceae</taxon>
        <taxon>Ensete</taxon>
    </lineage>
</organism>
<feature type="region of interest" description="Disordered" evidence="1">
    <location>
        <begin position="64"/>
        <end position="102"/>
    </location>
</feature>
<gene>
    <name evidence="2" type="ORF">B296_00031548</name>
</gene>
<feature type="region of interest" description="Disordered" evidence="1">
    <location>
        <begin position="1"/>
        <end position="38"/>
    </location>
</feature>
<reference evidence="2 3" key="1">
    <citation type="journal article" date="2014" name="Agronomy (Basel)">
        <title>A Draft Genome Sequence for Ensete ventricosum, the Drought-Tolerant Tree Against Hunger.</title>
        <authorList>
            <person name="Harrison J."/>
            <person name="Moore K.A."/>
            <person name="Paszkiewicz K."/>
            <person name="Jones T."/>
            <person name="Grant M."/>
            <person name="Ambacheew D."/>
            <person name="Muzemil S."/>
            <person name="Studholme D.J."/>
        </authorList>
    </citation>
    <scope>NUCLEOTIDE SEQUENCE [LARGE SCALE GENOMIC DNA]</scope>
</reference>
<evidence type="ECO:0000313" key="3">
    <source>
        <dbReference type="Proteomes" id="UP000287651"/>
    </source>
</evidence>
<name>A0A426X4M1_ENSVE</name>
<dbReference type="EMBL" id="AMZH03026872">
    <property type="protein sequence ID" value="RRT34408.1"/>
    <property type="molecule type" value="Genomic_DNA"/>
</dbReference>
<accession>A0A426X4M1</accession>
<evidence type="ECO:0000313" key="2">
    <source>
        <dbReference type="EMBL" id="RRT34408.1"/>
    </source>
</evidence>
<sequence length="102" mass="10797">MHPLRFPNSGIRAKPLQGVARHGHRQPSCRGDRPPARGRLAAAKAPLQGGGRLRPPAVAVAPRARTAAASPQWPATHGAITRGSRSRPRLSPVRATAGRSDR</sequence>
<dbReference type="AlphaFoldDB" id="A0A426X4M1"/>
<comment type="caution">
    <text evidence="2">The sequence shown here is derived from an EMBL/GenBank/DDBJ whole genome shotgun (WGS) entry which is preliminary data.</text>
</comment>
<proteinExistence type="predicted"/>